<gene>
    <name evidence="4" type="ORF">BYL167_LOCUS57218</name>
    <name evidence="3" type="ORF">SMN809_LOCUS39896</name>
</gene>
<dbReference type="InterPro" id="IPR058912">
    <property type="entry name" value="HTH_animal"/>
</dbReference>
<dbReference type="Pfam" id="PF26215">
    <property type="entry name" value="HTH_animal"/>
    <property type="match status" value="1"/>
</dbReference>
<dbReference type="PANTHER" id="PTHR21301">
    <property type="entry name" value="REVERSE TRANSCRIPTASE"/>
    <property type="match status" value="1"/>
</dbReference>
<evidence type="ECO:0000256" key="1">
    <source>
        <dbReference type="SAM" id="Coils"/>
    </source>
</evidence>
<evidence type="ECO:0000313" key="3">
    <source>
        <dbReference type="EMBL" id="CAF4621027.1"/>
    </source>
</evidence>
<reference evidence="4" key="1">
    <citation type="submission" date="2021-02" db="EMBL/GenBank/DDBJ databases">
        <authorList>
            <person name="Nowell W R."/>
        </authorList>
    </citation>
    <scope>NUCLEOTIDE SEQUENCE</scope>
</reference>
<feature type="coiled-coil region" evidence="1">
    <location>
        <begin position="146"/>
        <end position="194"/>
    </location>
</feature>
<proteinExistence type="predicted"/>
<comment type="caution">
    <text evidence="4">The sequence shown here is derived from an EMBL/GenBank/DDBJ whole genome shotgun (WGS) entry which is preliminary data.</text>
</comment>
<evidence type="ECO:0000259" key="2">
    <source>
        <dbReference type="Pfam" id="PF26215"/>
    </source>
</evidence>
<dbReference type="EMBL" id="CAJOBI010108285">
    <property type="protein sequence ID" value="CAF4621027.1"/>
    <property type="molecule type" value="Genomic_DNA"/>
</dbReference>
<protein>
    <recommendedName>
        <fullName evidence="2">Helix-turn-helix domain-containing protein</fullName>
    </recommendedName>
</protein>
<sequence>MRIVTCSRDTITSPISQFIFRIIKELRTTLSGVVCNTSNFIKIIVNIKLNQDEHLARLDIQDLYTNIPVNKAIDITLKRLEESKKLDNLPFTKTDIKELLILALKNNYFNLMVNFTNTAADRLLNYESSHGKSIKSNIVNNMTTRISEMSQDNIDQQEDLNKLRNMLLKSNYLLKEIEELIKQTCQELNQIKTKSNEENNDTVGQIKDKNNDDFICRLTLPYVPGMEALKKRLERKLKIKLFFSYPYKLQSQFNQS</sequence>
<name>A0A8S3EAP7_9BILA</name>
<evidence type="ECO:0000313" key="4">
    <source>
        <dbReference type="EMBL" id="CAF5043692.1"/>
    </source>
</evidence>
<accession>A0A8S3EAP7</accession>
<dbReference type="Proteomes" id="UP000681967">
    <property type="component" value="Unassembled WGS sequence"/>
</dbReference>
<keyword evidence="1" id="KW-0175">Coiled coil</keyword>
<feature type="domain" description="Helix-turn-helix" evidence="2">
    <location>
        <begin position="122"/>
        <end position="181"/>
    </location>
</feature>
<dbReference type="Proteomes" id="UP000676336">
    <property type="component" value="Unassembled WGS sequence"/>
</dbReference>
<dbReference type="PANTHER" id="PTHR21301:SF10">
    <property type="entry name" value="REVERSE TRANSCRIPTASE DOMAIN-CONTAINING PROTEIN"/>
    <property type="match status" value="1"/>
</dbReference>
<dbReference type="AlphaFoldDB" id="A0A8S3EAP7"/>
<evidence type="ECO:0000313" key="5">
    <source>
        <dbReference type="Proteomes" id="UP000681967"/>
    </source>
</evidence>
<organism evidence="4 5">
    <name type="scientific">Rotaria magnacalcarata</name>
    <dbReference type="NCBI Taxonomy" id="392030"/>
    <lineage>
        <taxon>Eukaryota</taxon>
        <taxon>Metazoa</taxon>
        <taxon>Spiralia</taxon>
        <taxon>Gnathifera</taxon>
        <taxon>Rotifera</taxon>
        <taxon>Eurotatoria</taxon>
        <taxon>Bdelloidea</taxon>
        <taxon>Philodinida</taxon>
        <taxon>Philodinidae</taxon>
        <taxon>Rotaria</taxon>
    </lineage>
</organism>
<dbReference type="EMBL" id="CAJOBH010224484">
    <property type="protein sequence ID" value="CAF5043692.1"/>
    <property type="molecule type" value="Genomic_DNA"/>
</dbReference>